<keyword evidence="4 5" id="KW-0234">DNA repair</keyword>
<proteinExistence type="inferred from homology"/>
<evidence type="ECO:0000256" key="5">
    <source>
        <dbReference type="HAMAP-Rule" id="MF_00527"/>
    </source>
</evidence>
<dbReference type="InterPro" id="IPR003180">
    <property type="entry name" value="MPG"/>
</dbReference>
<dbReference type="GO" id="GO:0006284">
    <property type="term" value="P:base-excision repair"/>
    <property type="evidence" value="ECO:0007669"/>
    <property type="project" value="InterPro"/>
</dbReference>
<dbReference type="SUPFAM" id="SSF50486">
    <property type="entry name" value="FMT C-terminal domain-like"/>
    <property type="match status" value="1"/>
</dbReference>
<dbReference type="PANTHER" id="PTHR10429">
    <property type="entry name" value="DNA-3-METHYLADENINE GLYCOSYLASE"/>
    <property type="match status" value="1"/>
</dbReference>
<comment type="similarity">
    <text evidence="1 5">Belongs to the DNA glycosylase MPG family.</text>
</comment>
<evidence type="ECO:0000313" key="6">
    <source>
        <dbReference type="EMBL" id="OGD24853.1"/>
    </source>
</evidence>
<organism evidence="6 7">
    <name type="scientific">Candidatus Azambacteria bacterium RIFCSPHIGHO2_01_FULL_40_24</name>
    <dbReference type="NCBI Taxonomy" id="1797301"/>
    <lineage>
        <taxon>Bacteria</taxon>
        <taxon>Candidatus Azamiibacteriota</taxon>
    </lineage>
</organism>
<dbReference type="GO" id="GO:0003677">
    <property type="term" value="F:DNA binding"/>
    <property type="evidence" value="ECO:0007669"/>
    <property type="project" value="InterPro"/>
</dbReference>
<evidence type="ECO:0000256" key="1">
    <source>
        <dbReference type="ARBA" id="ARBA00009232"/>
    </source>
</evidence>
<dbReference type="GO" id="GO:0003905">
    <property type="term" value="F:alkylbase DNA N-glycosylase activity"/>
    <property type="evidence" value="ECO:0007669"/>
    <property type="project" value="InterPro"/>
</dbReference>
<dbReference type="PANTHER" id="PTHR10429:SF0">
    <property type="entry name" value="DNA-3-METHYLADENINE GLYCOSYLASE"/>
    <property type="match status" value="1"/>
</dbReference>
<keyword evidence="2 5" id="KW-0227">DNA damage</keyword>
<dbReference type="EMBL" id="MEYK01000031">
    <property type="protein sequence ID" value="OGD24853.1"/>
    <property type="molecule type" value="Genomic_DNA"/>
</dbReference>
<comment type="caution">
    <text evidence="6">The sequence shown here is derived from an EMBL/GenBank/DDBJ whole genome shotgun (WGS) entry which is preliminary data.</text>
</comment>
<dbReference type="Pfam" id="PF02245">
    <property type="entry name" value="Pur_DNA_glyco"/>
    <property type="match status" value="2"/>
</dbReference>
<keyword evidence="3 5" id="KW-0378">Hydrolase</keyword>
<evidence type="ECO:0000256" key="4">
    <source>
        <dbReference type="ARBA" id="ARBA00023204"/>
    </source>
</evidence>
<gene>
    <name evidence="6" type="ORF">A2819_00590</name>
</gene>
<name>A0A1F5B2M0_9BACT</name>
<dbReference type="HAMAP" id="MF_00527">
    <property type="entry name" value="3MGH"/>
    <property type="match status" value="1"/>
</dbReference>
<evidence type="ECO:0000313" key="7">
    <source>
        <dbReference type="Proteomes" id="UP000176431"/>
    </source>
</evidence>
<dbReference type="AlphaFoldDB" id="A0A1F5B2M0"/>
<dbReference type="EC" id="3.2.2.-" evidence="5"/>
<dbReference type="CDD" id="cd00540">
    <property type="entry name" value="AAG"/>
    <property type="match status" value="1"/>
</dbReference>
<dbReference type="Gene3D" id="3.10.300.10">
    <property type="entry name" value="Methylpurine-DNA glycosylase (MPG)"/>
    <property type="match status" value="2"/>
</dbReference>
<sequence>MKTQVLSQKFFERSTITVAKDLLGKYLVRRRGKKVEKFIITEIEAYKGLKDKASHASRRKTKRNAPMFGEAGHWYVYFTYGMHWMLNIVTGPKNYPAAVLIRDVDGINGPARITKQLKIDKKFNNKLAMPKSDLWIEENSKFKNSKFEIRNSPRIGVNYAGPIWSKKKWRFTLINIDKNV</sequence>
<dbReference type="InterPro" id="IPR036995">
    <property type="entry name" value="MPG_sf"/>
</dbReference>
<accession>A0A1F5B2M0</accession>
<dbReference type="InterPro" id="IPR011034">
    <property type="entry name" value="Formyl_transferase-like_C_sf"/>
</dbReference>
<dbReference type="Proteomes" id="UP000176431">
    <property type="component" value="Unassembled WGS sequence"/>
</dbReference>
<protein>
    <recommendedName>
        <fullName evidence="5">Putative 3-methyladenine DNA glycosylase</fullName>
        <ecNumber evidence="5">3.2.2.-</ecNumber>
    </recommendedName>
</protein>
<evidence type="ECO:0000256" key="2">
    <source>
        <dbReference type="ARBA" id="ARBA00022763"/>
    </source>
</evidence>
<evidence type="ECO:0000256" key="3">
    <source>
        <dbReference type="ARBA" id="ARBA00022801"/>
    </source>
</evidence>
<reference evidence="6 7" key="1">
    <citation type="journal article" date="2016" name="Nat. Commun.">
        <title>Thousands of microbial genomes shed light on interconnected biogeochemical processes in an aquifer system.</title>
        <authorList>
            <person name="Anantharaman K."/>
            <person name="Brown C.T."/>
            <person name="Hug L.A."/>
            <person name="Sharon I."/>
            <person name="Castelle C.J."/>
            <person name="Probst A.J."/>
            <person name="Thomas B.C."/>
            <person name="Singh A."/>
            <person name="Wilkins M.J."/>
            <person name="Karaoz U."/>
            <person name="Brodie E.L."/>
            <person name="Williams K.H."/>
            <person name="Hubbard S.S."/>
            <person name="Banfield J.F."/>
        </authorList>
    </citation>
    <scope>NUCLEOTIDE SEQUENCE [LARGE SCALE GENOMIC DNA]</scope>
</reference>